<evidence type="ECO:0000313" key="1">
    <source>
        <dbReference type="EMBL" id="XBO69185.1"/>
    </source>
</evidence>
<dbReference type="AlphaFoldDB" id="A0AAU7KBY4"/>
<dbReference type="Gene3D" id="3.30.300.260">
    <property type="match status" value="1"/>
</dbReference>
<organism evidence="1">
    <name type="scientific">Halomonas sp. RT37</name>
    <dbReference type="NCBI Taxonomy" id="2950872"/>
    <lineage>
        <taxon>Bacteria</taxon>
        <taxon>Pseudomonadati</taxon>
        <taxon>Pseudomonadota</taxon>
        <taxon>Gammaproteobacteria</taxon>
        <taxon>Oceanospirillales</taxon>
        <taxon>Halomonadaceae</taxon>
        <taxon>Halomonas</taxon>
    </lineage>
</organism>
<sequence>MTFMTTVAGIPCRCRVTFYSHGAPMRTTGSGFGDRDPDEPEEFEFDILDRRGYPAAWLERKLTDNDYDRLLEEYRRERGAWAA</sequence>
<dbReference type="Pfam" id="PF20788">
    <property type="entry name" value="YuA_Gp49"/>
    <property type="match status" value="1"/>
</dbReference>
<protein>
    <submittedName>
        <fullName evidence="1">Uncharacterized protein</fullName>
    </submittedName>
</protein>
<dbReference type="InterPro" id="IPR048374">
    <property type="entry name" value="YuA_Gp49-like"/>
</dbReference>
<gene>
    <name evidence="1" type="ORF">NFG58_11105</name>
</gene>
<proteinExistence type="predicted"/>
<name>A0AAU7KBY4_9GAMM</name>
<dbReference type="RefSeq" id="WP_348826495.1">
    <property type="nucleotide sequence ID" value="NZ_CP098827.1"/>
</dbReference>
<accession>A0AAU7KBY4</accession>
<dbReference type="EMBL" id="CP098827">
    <property type="protein sequence ID" value="XBO69185.1"/>
    <property type="molecule type" value="Genomic_DNA"/>
</dbReference>
<reference evidence="1" key="1">
    <citation type="submission" date="2022-06" db="EMBL/GenBank/DDBJ databases">
        <title>A novel DMS-producing enzyme.</title>
        <authorList>
            <person name="Zhang Y."/>
        </authorList>
    </citation>
    <scope>NUCLEOTIDE SEQUENCE</scope>
    <source>
        <strain evidence="1">RT37</strain>
    </source>
</reference>